<dbReference type="SUPFAM" id="SSF46955">
    <property type="entry name" value="Putative DNA-binding domain"/>
    <property type="match status" value="1"/>
</dbReference>
<dbReference type="AlphaFoldDB" id="A0A2D0KKK6"/>
<comment type="caution">
    <text evidence="2">The sequence shown here is derived from an EMBL/GenBank/DDBJ whole genome shotgun (WGS) entry which is preliminary data.</text>
</comment>
<accession>A0A2D0KKK6</accession>
<evidence type="ECO:0000313" key="3">
    <source>
        <dbReference type="Proteomes" id="UP000222366"/>
    </source>
</evidence>
<organism evidence="2 3">
    <name type="scientific">Xenorhabdus stockiae</name>
    <dbReference type="NCBI Taxonomy" id="351614"/>
    <lineage>
        <taxon>Bacteria</taxon>
        <taxon>Pseudomonadati</taxon>
        <taxon>Pseudomonadota</taxon>
        <taxon>Gammaproteobacteria</taxon>
        <taxon>Enterobacterales</taxon>
        <taxon>Morganellaceae</taxon>
        <taxon>Xenorhabdus</taxon>
    </lineage>
</organism>
<keyword evidence="3" id="KW-1185">Reference proteome</keyword>
<dbReference type="InterPro" id="IPR010093">
    <property type="entry name" value="SinI_DNA-bd"/>
</dbReference>
<feature type="domain" description="Helix-turn-helix" evidence="1">
    <location>
        <begin position="8"/>
        <end position="53"/>
    </location>
</feature>
<evidence type="ECO:0000259" key="1">
    <source>
        <dbReference type="Pfam" id="PF12728"/>
    </source>
</evidence>
<sequence>MDKILNYKQVCEVMSISKATLYRKIKQGKIPKPLKDGRSSRWKESDITDYINSLYCGLTGEPVKKRNEL</sequence>
<dbReference type="RefSeq" id="WP_099125829.1">
    <property type="nucleotide sequence ID" value="NZ_CAWNRH010000116.1"/>
</dbReference>
<dbReference type="EMBL" id="NJAJ01000040">
    <property type="protein sequence ID" value="PHM63974.1"/>
    <property type="molecule type" value="Genomic_DNA"/>
</dbReference>
<reference evidence="2 3" key="1">
    <citation type="journal article" date="2017" name="Nat. Microbiol.">
        <title>Natural product diversity associated with the nematode symbionts Photorhabdus and Xenorhabdus.</title>
        <authorList>
            <person name="Tobias N.J."/>
            <person name="Wolff H."/>
            <person name="Djahanschiri B."/>
            <person name="Grundmann F."/>
            <person name="Kronenwerth M."/>
            <person name="Shi Y.M."/>
            <person name="Simonyi S."/>
            <person name="Grun P."/>
            <person name="Shapiro-Ilan D."/>
            <person name="Pidot S.J."/>
            <person name="Stinear T.P."/>
            <person name="Ebersberger I."/>
            <person name="Bode H.B."/>
        </authorList>
    </citation>
    <scope>NUCLEOTIDE SEQUENCE [LARGE SCALE GENOMIC DNA]</scope>
    <source>
        <strain evidence="2 3">DSM 17904</strain>
    </source>
</reference>
<name>A0A2D0KKK6_9GAMM</name>
<dbReference type="Proteomes" id="UP000222366">
    <property type="component" value="Unassembled WGS sequence"/>
</dbReference>
<protein>
    <submittedName>
        <fullName evidence="2">AlpA family phage regulatory protein</fullName>
    </submittedName>
</protein>
<proteinExistence type="predicted"/>
<dbReference type="Gene3D" id="1.10.238.160">
    <property type="match status" value="1"/>
</dbReference>
<dbReference type="InterPro" id="IPR041657">
    <property type="entry name" value="HTH_17"/>
</dbReference>
<dbReference type="InterPro" id="IPR009061">
    <property type="entry name" value="DNA-bd_dom_put_sf"/>
</dbReference>
<evidence type="ECO:0000313" key="2">
    <source>
        <dbReference type="EMBL" id="PHM63974.1"/>
    </source>
</evidence>
<dbReference type="Pfam" id="PF12728">
    <property type="entry name" value="HTH_17"/>
    <property type="match status" value="1"/>
</dbReference>
<dbReference type="GO" id="GO:0003677">
    <property type="term" value="F:DNA binding"/>
    <property type="evidence" value="ECO:0007669"/>
    <property type="project" value="InterPro"/>
</dbReference>
<dbReference type="NCBIfam" id="TIGR01764">
    <property type="entry name" value="excise"/>
    <property type="match status" value="1"/>
</dbReference>
<gene>
    <name evidence="2" type="ORF">Xsto_03431</name>
</gene>